<dbReference type="InParanoid" id="Q17839"/>
<dbReference type="HOGENOM" id="CLU_002833_0_0_1"/>
<dbReference type="eggNOG" id="KOG2806">
    <property type="taxonomic scope" value="Eukaryota"/>
</dbReference>
<evidence type="ECO:0000313" key="4">
    <source>
        <dbReference type="Proteomes" id="UP000001940"/>
    </source>
</evidence>
<dbReference type="InterPro" id="IPR017853">
    <property type="entry name" value="GH"/>
</dbReference>
<feature type="transmembrane region" description="Helical" evidence="1">
    <location>
        <begin position="33"/>
        <end position="54"/>
    </location>
</feature>
<keyword evidence="1" id="KW-0472">Membrane</keyword>
<dbReference type="GO" id="GO:0008061">
    <property type="term" value="F:chitin binding"/>
    <property type="evidence" value="ECO:0007669"/>
    <property type="project" value="InterPro"/>
</dbReference>
<dbReference type="OMA" id="MICKANL"/>
<dbReference type="Proteomes" id="UP000001940">
    <property type="component" value="Chromosome II"/>
</dbReference>
<dbReference type="PaxDb" id="6239-C08H9.13"/>
<dbReference type="AGR" id="WB:WBGene00007472"/>
<dbReference type="KEGG" id="cel:CELE_C08H9.13"/>
<dbReference type="SUPFAM" id="SSF51445">
    <property type="entry name" value="(Trans)glycosidases"/>
    <property type="match status" value="1"/>
</dbReference>
<protein>
    <submittedName>
        <fullName evidence="3">GH18 domain-containing protein</fullName>
    </submittedName>
</protein>
<keyword evidence="4" id="KW-1185">Reference proteome</keyword>
<dbReference type="Gene3D" id="3.10.50.10">
    <property type="match status" value="1"/>
</dbReference>
<dbReference type="GeneID" id="182437"/>
<dbReference type="EMBL" id="BX284602">
    <property type="protein sequence ID" value="CAA91152.2"/>
    <property type="molecule type" value="Genomic_DNA"/>
</dbReference>
<dbReference type="OrthoDB" id="76388at2759"/>
<feature type="domain" description="GH18" evidence="2">
    <location>
        <begin position="126"/>
        <end position="470"/>
    </location>
</feature>
<dbReference type="PROSITE" id="PS51910">
    <property type="entry name" value="GH18_2"/>
    <property type="match status" value="1"/>
</dbReference>
<dbReference type="PANTHER" id="PTHR46073">
    <property type="entry name" value="CHITINASE"/>
    <property type="match status" value="1"/>
</dbReference>
<sequence>MPSENITPRVNDLLLENRDNRRRNGNALSTKTITYSISILVVILIMAIPIAYTLSEIVMYAYRNNETASKYIGIIINSINVRALHAPKKAEDVENSLNEDSFTTNTNPESDYLSHHYQPPSAKCNKRIVGYYTDWEPRKISAKQLQKLTHLIFTNVPMNSSGHVFFENLAQRRRFLEINRKAQLMNVKVMFSIGGHKNAEHYSTVVADSTKRSVFIDSIVSFIKSNNASGVDLFWEWPNISEMNDFITTIKELRKKLAALTKAQPKGTRYLLSIIVPSSPSDLEYYLRMDGLLHYVDFLNVLTYGYYAPWSGVNGKFVGPNAPLYGGNRENVDETMQYLICKTRTPSKLNMALSFYGRYWENVNDNVPDEMFKEADLINGKAQGMFVAWKNLAGRGWDKSEALWHEETQIPYIWNSEERKFFVFENERSLQAKMDYAADHNIGGVYIWALGADDNNDTLLNVVSSADLCEGGSGNTLISLCG</sequence>
<dbReference type="GO" id="GO:0005975">
    <property type="term" value="P:carbohydrate metabolic process"/>
    <property type="evidence" value="ECO:0007669"/>
    <property type="project" value="InterPro"/>
</dbReference>
<proteinExistence type="predicted"/>
<evidence type="ECO:0000313" key="5">
    <source>
        <dbReference type="WormBase" id="C08H9.13"/>
    </source>
</evidence>
<dbReference type="Gene3D" id="3.20.20.80">
    <property type="entry name" value="Glycosidases"/>
    <property type="match status" value="1"/>
</dbReference>
<dbReference type="WormBase" id="C08H9.13">
    <property type="protein sequence ID" value="CE44408"/>
    <property type="gene ID" value="WBGene00007472"/>
    <property type="gene designation" value="chil-7"/>
</dbReference>
<evidence type="ECO:0000256" key="1">
    <source>
        <dbReference type="SAM" id="Phobius"/>
    </source>
</evidence>
<dbReference type="InterPro" id="IPR029070">
    <property type="entry name" value="Chitinase_insertion_sf"/>
</dbReference>
<dbReference type="RefSeq" id="NP_496131.2">
    <property type="nucleotide sequence ID" value="NM_063730.5"/>
</dbReference>
<evidence type="ECO:0000259" key="2">
    <source>
        <dbReference type="PROSITE" id="PS51910"/>
    </source>
</evidence>
<dbReference type="InterPro" id="IPR011583">
    <property type="entry name" value="Chitinase_II/V-like_cat"/>
</dbReference>
<reference evidence="3 4" key="1">
    <citation type="journal article" date="1998" name="Science">
        <title>Genome sequence of the nematode C. elegans: a platform for investigating biology.</title>
        <authorList>
            <consortium name="The C. elegans sequencing consortium"/>
            <person name="Sulson J.E."/>
            <person name="Waterston R."/>
        </authorList>
    </citation>
    <scope>NUCLEOTIDE SEQUENCE [LARGE SCALE GENOMIC DNA]</scope>
    <source>
        <strain evidence="3 4">Bristol N2</strain>
    </source>
</reference>
<dbReference type="UCSC" id="C08H9.13">
    <property type="organism name" value="c. elegans"/>
</dbReference>
<dbReference type="FunCoup" id="Q17839">
    <property type="interactions" value="7"/>
</dbReference>
<evidence type="ECO:0000313" key="3">
    <source>
        <dbReference type="EMBL" id="CAA91152.2"/>
    </source>
</evidence>
<dbReference type="SUPFAM" id="SSF54556">
    <property type="entry name" value="Chitinase insertion domain"/>
    <property type="match status" value="1"/>
</dbReference>
<dbReference type="InterPro" id="IPR001223">
    <property type="entry name" value="Glyco_hydro18_cat"/>
</dbReference>
<organism evidence="3 4">
    <name type="scientific">Caenorhabditis elegans</name>
    <dbReference type="NCBI Taxonomy" id="6239"/>
    <lineage>
        <taxon>Eukaryota</taxon>
        <taxon>Metazoa</taxon>
        <taxon>Ecdysozoa</taxon>
        <taxon>Nematoda</taxon>
        <taxon>Chromadorea</taxon>
        <taxon>Rhabditida</taxon>
        <taxon>Rhabditina</taxon>
        <taxon>Rhabditomorpha</taxon>
        <taxon>Rhabditoidea</taxon>
        <taxon>Rhabditidae</taxon>
        <taxon>Peloderinae</taxon>
        <taxon>Caenorhabditis</taxon>
    </lineage>
</organism>
<dbReference type="CAZy" id="GH18">
    <property type="family name" value="Glycoside Hydrolase Family 18"/>
</dbReference>
<dbReference type="Bgee" id="WBGene00007472">
    <property type="expression patterns" value="Expressed in adult organism"/>
</dbReference>
<name>Q17839_CAEEL</name>
<accession>Q17839</accession>
<gene>
    <name evidence="3 5" type="primary">chil-7</name>
    <name evidence="5" type="ORF">C08H9.13</name>
    <name evidence="3" type="ORF">CELE_C08H9.13</name>
</gene>
<keyword evidence="1" id="KW-0812">Transmembrane</keyword>
<dbReference type="PANTHER" id="PTHR46073:SF1">
    <property type="entry name" value="GH18 DOMAIN-CONTAINING PROTEIN-RELATED"/>
    <property type="match status" value="1"/>
</dbReference>
<dbReference type="CTD" id="182437"/>
<dbReference type="AlphaFoldDB" id="Q17839"/>
<dbReference type="STRING" id="6239.C08H9.13.1"/>
<dbReference type="PhylomeDB" id="Q17839"/>
<dbReference type="SMR" id="Q17839"/>
<dbReference type="Pfam" id="PF00704">
    <property type="entry name" value="Glyco_hydro_18"/>
    <property type="match status" value="1"/>
</dbReference>
<keyword evidence="1" id="KW-1133">Transmembrane helix</keyword>
<dbReference type="SMART" id="SM00636">
    <property type="entry name" value="Glyco_18"/>
    <property type="match status" value="1"/>
</dbReference>